<feature type="transmembrane region" description="Helical" evidence="9">
    <location>
        <begin position="136"/>
        <end position="157"/>
    </location>
</feature>
<dbReference type="InterPro" id="IPR020846">
    <property type="entry name" value="MFS_dom"/>
</dbReference>
<comment type="subcellular location">
    <subcellularLocation>
        <location evidence="1">Membrane</location>
        <topology evidence="1">Multi-pass membrane protein</topology>
    </subcellularLocation>
</comment>
<sequence>MGIWFNAALAVFAGTGSFLFGYDSGVMTDVIQSPNFLGFFRTEANEPIVGAIVAVFSGGAVFGALMGGETMDRIGRKMTVQMGAIICLVGAILQAAATSLGMMLVGRVLAGWAVGLMSMSVPVYQSECAHPDTRGMIVGITQQMIGVGFIVSTWIGYGSSKDTKTSFAWRFPLAFQTLPCVIIVVALLFFPESPRYLVELGKEDEALRVLHKLHYNGSNEDWIEQEFTEIKMTIEAEKQVVAPGWSPMFIVPQWRMRLVHATLVQVFTQMTGINVINTYQPVMYKNLGITGDRNLLVTGIYNCVGPLTNLVFILFLVDKVGRIKPLLFGTIGITVALICEAGIGSQIKEGKQQTGLQIGGVFFLFLVSVIFSLSFGPVSWIYASEILPTQIRGKGSAFATGIGNWLLSTFWAQVSPIHLAPKQYTFYFIFVAWNLVVTLPTIFFMFKETKQKSLEEIDLFFGERPDRQYPIGVVNPDSPQLEKDRESRK</sequence>
<feature type="transmembrane region" description="Helical" evidence="9">
    <location>
        <begin position="426"/>
        <end position="446"/>
    </location>
</feature>
<dbReference type="InterPro" id="IPR005829">
    <property type="entry name" value="Sugar_transporter_CS"/>
</dbReference>
<evidence type="ECO:0000256" key="2">
    <source>
        <dbReference type="ARBA" id="ARBA00010992"/>
    </source>
</evidence>
<feature type="transmembrane region" description="Helical" evidence="9">
    <location>
        <begin position="326"/>
        <end position="347"/>
    </location>
</feature>
<reference evidence="11" key="1">
    <citation type="journal article" date="2020" name="Stud. Mycol.">
        <title>101 Dothideomycetes genomes: a test case for predicting lifestyles and emergence of pathogens.</title>
        <authorList>
            <person name="Haridas S."/>
            <person name="Albert R."/>
            <person name="Binder M."/>
            <person name="Bloem J."/>
            <person name="Labutti K."/>
            <person name="Salamov A."/>
            <person name="Andreopoulos B."/>
            <person name="Baker S."/>
            <person name="Barry K."/>
            <person name="Bills G."/>
            <person name="Bluhm B."/>
            <person name="Cannon C."/>
            <person name="Castanera R."/>
            <person name="Culley D."/>
            <person name="Daum C."/>
            <person name="Ezra D."/>
            <person name="Gonzalez J."/>
            <person name="Henrissat B."/>
            <person name="Kuo A."/>
            <person name="Liang C."/>
            <person name="Lipzen A."/>
            <person name="Lutzoni F."/>
            <person name="Magnuson J."/>
            <person name="Mondo S."/>
            <person name="Nolan M."/>
            <person name="Ohm R."/>
            <person name="Pangilinan J."/>
            <person name="Park H.-J."/>
            <person name="Ramirez L."/>
            <person name="Alfaro M."/>
            <person name="Sun H."/>
            <person name="Tritt A."/>
            <person name="Yoshinaga Y."/>
            <person name="Zwiers L.-H."/>
            <person name="Turgeon B."/>
            <person name="Goodwin S."/>
            <person name="Spatafora J."/>
            <person name="Crous P."/>
            <person name="Grigoriev I."/>
        </authorList>
    </citation>
    <scope>NUCLEOTIDE SEQUENCE</scope>
    <source>
        <strain evidence="11">CBS 115976</strain>
    </source>
</reference>
<accession>A0A6A6TSX5</accession>
<dbReference type="SUPFAM" id="SSF103473">
    <property type="entry name" value="MFS general substrate transporter"/>
    <property type="match status" value="1"/>
</dbReference>
<dbReference type="AlphaFoldDB" id="A0A6A6TSX5"/>
<evidence type="ECO:0000256" key="5">
    <source>
        <dbReference type="ARBA" id="ARBA00022989"/>
    </source>
</evidence>
<protein>
    <submittedName>
        <fullName evidence="11">General substrate transporter</fullName>
    </submittedName>
</protein>
<keyword evidence="4 9" id="KW-0812">Transmembrane</keyword>
<dbReference type="PROSITE" id="PS00216">
    <property type="entry name" value="SUGAR_TRANSPORT_1"/>
    <property type="match status" value="1"/>
</dbReference>
<comment type="similarity">
    <text evidence="2 7">Belongs to the major facilitator superfamily. Sugar transporter (TC 2.A.1.1) family.</text>
</comment>
<keyword evidence="12" id="KW-1185">Reference proteome</keyword>
<keyword evidence="6 9" id="KW-0472">Membrane</keyword>
<evidence type="ECO:0000313" key="11">
    <source>
        <dbReference type="EMBL" id="KAF2663155.1"/>
    </source>
</evidence>
<dbReference type="Proteomes" id="UP000799302">
    <property type="component" value="Unassembled WGS sequence"/>
</dbReference>
<feature type="transmembrane region" description="Helical" evidence="9">
    <location>
        <begin position="78"/>
        <end position="97"/>
    </location>
</feature>
<evidence type="ECO:0000256" key="8">
    <source>
        <dbReference type="SAM" id="MobiDB-lite"/>
    </source>
</evidence>
<keyword evidence="3 7" id="KW-0813">Transport</keyword>
<proteinExistence type="inferred from homology"/>
<feature type="transmembrane region" description="Helical" evidence="9">
    <location>
        <begin position="169"/>
        <end position="190"/>
    </location>
</feature>
<feature type="transmembrane region" description="Helical" evidence="9">
    <location>
        <begin position="359"/>
        <end position="383"/>
    </location>
</feature>
<evidence type="ECO:0000259" key="10">
    <source>
        <dbReference type="PROSITE" id="PS50850"/>
    </source>
</evidence>
<feature type="transmembrane region" description="Helical" evidence="9">
    <location>
        <begin position="103"/>
        <end position="124"/>
    </location>
</feature>
<dbReference type="PRINTS" id="PR00171">
    <property type="entry name" value="SUGRTRNSPORT"/>
</dbReference>
<evidence type="ECO:0000256" key="1">
    <source>
        <dbReference type="ARBA" id="ARBA00004141"/>
    </source>
</evidence>
<dbReference type="Pfam" id="PF00083">
    <property type="entry name" value="Sugar_tr"/>
    <property type="match status" value="1"/>
</dbReference>
<evidence type="ECO:0000256" key="3">
    <source>
        <dbReference type="ARBA" id="ARBA00022448"/>
    </source>
</evidence>
<dbReference type="PROSITE" id="PS50850">
    <property type="entry name" value="MFS"/>
    <property type="match status" value="1"/>
</dbReference>
<evidence type="ECO:0000313" key="12">
    <source>
        <dbReference type="Proteomes" id="UP000799302"/>
    </source>
</evidence>
<evidence type="ECO:0000256" key="6">
    <source>
        <dbReference type="ARBA" id="ARBA00023136"/>
    </source>
</evidence>
<feature type="transmembrane region" description="Helical" evidence="9">
    <location>
        <begin position="395"/>
        <end position="414"/>
    </location>
</feature>
<dbReference type="PANTHER" id="PTHR48022">
    <property type="entry name" value="PLASTIDIC GLUCOSE TRANSPORTER 4"/>
    <property type="match status" value="1"/>
</dbReference>
<feature type="domain" description="Major facilitator superfamily (MFS) profile" evidence="10">
    <location>
        <begin position="9"/>
        <end position="450"/>
    </location>
</feature>
<feature type="transmembrane region" description="Helical" evidence="9">
    <location>
        <begin position="258"/>
        <end position="279"/>
    </location>
</feature>
<evidence type="ECO:0000256" key="7">
    <source>
        <dbReference type="RuleBase" id="RU003346"/>
    </source>
</evidence>
<organism evidence="11 12">
    <name type="scientific">Microthyrium microscopicum</name>
    <dbReference type="NCBI Taxonomy" id="703497"/>
    <lineage>
        <taxon>Eukaryota</taxon>
        <taxon>Fungi</taxon>
        <taxon>Dikarya</taxon>
        <taxon>Ascomycota</taxon>
        <taxon>Pezizomycotina</taxon>
        <taxon>Dothideomycetes</taxon>
        <taxon>Dothideomycetes incertae sedis</taxon>
        <taxon>Microthyriales</taxon>
        <taxon>Microthyriaceae</taxon>
        <taxon>Microthyrium</taxon>
    </lineage>
</organism>
<dbReference type="Gene3D" id="1.20.1250.20">
    <property type="entry name" value="MFS general substrate transporter like domains"/>
    <property type="match status" value="1"/>
</dbReference>
<name>A0A6A6TSX5_9PEZI</name>
<dbReference type="InterPro" id="IPR036259">
    <property type="entry name" value="MFS_trans_sf"/>
</dbReference>
<evidence type="ECO:0000256" key="9">
    <source>
        <dbReference type="SAM" id="Phobius"/>
    </source>
</evidence>
<dbReference type="OrthoDB" id="6612291at2759"/>
<dbReference type="InterPro" id="IPR005828">
    <property type="entry name" value="MFS_sugar_transport-like"/>
</dbReference>
<evidence type="ECO:0000256" key="4">
    <source>
        <dbReference type="ARBA" id="ARBA00022692"/>
    </source>
</evidence>
<dbReference type="EMBL" id="MU004247">
    <property type="protein sequence ID" value="KAF2663155.1"/>
    <property type="molecule type" value="Genomic_DNA"/>
</dbReference>
<dbReference type="NCBIfam" id="TIGR00879">
    <property type="entry name" value="SP"/>
    <property type="match status" value="1"/>
</dbReference>
<feature type="transmembrane region" description="Helical" evidence="9">
    <location>
        <begin position="299"/>
        <end position="317"/>
    </location>
</feature>
<dbReference type="FunFam" id="1.20.1250.20:FF:000090">
    <property type="entry name" value="MFS sugar transporter, putative"/>
    <property type="match status" value="1"/>
</dbReference>
<dbReference type="GO" id="GO:0016020">
    <property type="term" value="C:membrane"/>
    <property type="evidence" value="ECO:0007669"/>
    <property type="project" value="UniProtKB-SubCell"/>
</dbReference>
<feature type="compositionally biased region" description="Basic and acidic residues" evidence="8">
    <location>
        <begin position="480"/>
        <end position="489"/>
    </location>
</feature>
<dbReference type="GO" id="GO:0005351">
    <property type="term" value="F:carbohydrate:proton symporter activity"/>
    <property type="evidence" value="ECO:0007669"/>
    <property type="project" value="TreeGrafter"/>
</dbReference>
<dbReference type="InterPro" id="IPR050360">
    <property type="entry name" value="MFS_Sugar_Transporters"/>
</dbReference>
<gene>
    <name evidence="11" type="ORF">BT63DRAFT_408066</name>
</gene>
<keyword evidence="5 9" id="KW-1133">Transmembrane helix</keyword>
<dbReference type="InterPro" id="IPR003663">
    <property type="entry name" value="Sugar/inositol_transpt"/>
</dbReference>
<feature type="region of interest" description="Disordered" evidence="8">
    <location>
        <begin position="467"/>
        <end position="489"/>
    </location>
</feature>
<feature type="transmembrane region" description="Helical" evidence="9">
    <location>
        <begin position="47"/>
        <end position="66"/>
    </location>
</feature>
<dbReference type="PANTHER" id="PTHR48022:SF80">
    <property type="entry name" value="SUGAR TRANSPORTER, PUTATIVE (AFU_ORTHOLOGUE AFUA_3G12170)-RELATED"/>
    <property type="match status" value="1"/>
</dbReference>